<dbReference type="GO" id="GO:0050661">
    <property type="term" value="F:NADP binding"/>
    <property type="evidence" value="ECO:0007669"/>
    <property type="project" value="TreeGrafter"/>
</dbReference>
<dbReference type="AlphaFoldDB" id="A0A7J3XYD8"/>
<evidence type="ECO:0000256" key="6">
    <source>
        <dbReference type="ARBA" id="ARBA00032024"/>
    </source>
</evidence>
<dbReference type="Gene3D" id="1.10.1040.10">
    <property type="entry name" value="N-(1-d-carboxylethyl)-l-norvaline Dehydrogenase, domain 2"/>
    <property type="match status" value="1"/>
</dbReference>
<dbReference type="Pfam" id="PF02558">
    <property type="entry name" value="ApbA"/>
    <property type="match status" value="1"/>
</dbReference>
<evidence type="ECO:0000259" key="11">
    <source>
        <dbReference type="Pfam" id="PF08546"/>
    </source>
</evidence>
<dbReference type="Pfam" id="PF08546">
    <property type="entry name" value="ApbA_C"/>
    <property type="match status" value="1"/>
</dbReference>
<evidence type="ECO:0000256" key="3">
    <source>
        <dbReference type="ARBA" id="ARBA00013014"/>
    </source>
</evidence>
<feature type="domain" description="Ketopantoate reductase C-terminal" evidence="11">
    <location>
        <begin position="180"/>
        <end position="302"/>
    </location>
</feature>
<protein>
    <recommendedName>
        <fullName evidence="3 9">2-dehydropantoate 2-reductase</fullName>
        <ecNumber evidence="3 9">1.1.1.169</ecNumber>
    </recommendedName>
    <alternativeName>
        <fullName evidence="6 9">Ketopantoate reductase</fullName>
    </alternativeName>
</protein>
<dbReference type="GO" id="GO:0015940">
    <property type="term" value="P:pantothenate biosynthetic process"/>
    <property type="evidence" value="ECO:0007669"/>
    <property type="project" value="InterPro"/>
</dbReference>
<reference evidence="12" key="1">
    <citation type="journal article" date="2020" name="mSystems">
        <title>Genome- and Community-Level Interaction Insights into Carbon Utilization and Element Cycling Functions of Hydrothermarchaeota in Hydrothermal Sediment.</title>
        <authorList>
            <person name="Zhou Z."/>
            <person name="Liu Y."/>
            <person name="Xu W."/>
            <person name="Pan J."/>
            <person name="Luo Z.H."/>
            <person name="Li M."/>
        </authorList>
    </citation>
    <scope>NUCLEOTIDE SEQUENCE [LARGE SCALE GENOMIC DNA]</scope>
    <source>
        <strain evidence="12">SpSt-110</strain>
    </source>
</reference>
<comment type="similarity">
    <text evidence="2 9">Belongs to the ketopantoate reductase family.</text>
</comment>
<dbReference type="EMBL" id="DRYK01000030">
    <property type="protein sequence ID" value="HHP67601.1"/>
    <property type="molecule type" value="Genomic_DNA"/>
</dbReference>
<accession>A0A7J3XYD8</accession>
<dbReference type="SUPFAM" id="SSF51735">
    <property type="entry name" value="NAD(P)-binding Rossmann-fold domains"/>
    <property type="match status" value="1"/>
</dbReference>
<evidence type="ECO:0000313" key="12">
    <source>
        <dbReference type="EMBL" id="HHP67601.1"/>
    </source>
</evidence>
<dbReference type="InterPro" id="IPR008927">
    <property type="entry name" value="6-PGluconate_DH-like_C_sf"/>
</dbReference>
<evidence type="ECO:0000256" key="2">
    <source>
        <dbReference type="ARBA" id="ARBA00007870"/>
    </source>
</evidence>
<dbReference type="InterPro" id="IPR050838">
    <property type="entry name" value="Ketopantoate_reductase"/>
</dbReference>
<dbReference type="PANTHER" id="PTHR43765">
    <property type="entry name" value="2-DEHYDROPANTOATE 2-REDUCTASE-RELATED"/>
    <property type="match status" value="1"/>
</dbReference>
<evidence type="ECO:0000256" key="9">
    <source>
        <dbReference type="RuleBase" id="RU362068"/>
    </source>
</evidence>
<comment type="function">
    <text evidence="9">Catalyzes the NADPH-dependent reduction of ketopantoate into pantoic acid.</text>
</comment>
<dbReference type="SUPFAM" id="SSF48179">
    <property type="entry name" value="6-phosphogluconate dehydrogenase C-terminal domain-like"/>
    <property type="match status" value="1"/>
</dbReference>
<keyword evidence="5 9" id="KW-0560">Oxidoreductase</keyword>
<dbReference type="EC" id="1.1.1.169" evidence="3 9"/>
<evidence type="ECO:0000256" key="4">
    <source>
        <dbReference type="ARBA" id="ARBA00022857"/>
    </source>
</evidence>
<organism evidence="12">
    <name type="scientific">Thermogladius calderae</name>
    <dbReference type="NCBI Taxonomy" id="1200300"/>
    <lineage>
        <taxon>Archaea</taxon>
        <taxon>Thermoproteota</taxon>
        <taxon>Thermoprotei</taxon>
        <taxon>Desulfurococcales</taxon>
        <taxon>Desulfurococcaceae</taxon>
        <taxon>Thermogladius</taxon>
    </lineage>
</organism>
<dbReference type="GO" id="GO:0015937">
    <property type="term" value="P:coenzyme A biosynthetic process"/>
    <property type="evidence" value="ECO:0007669"/>
    <property type="project" value="UniProtKB-UniPathway"/>
</dbReference>
<comment type="catalytic activity">
    <reaction evidence="8">
        <text>(R)-pantoate + NAD(+) = 2-dehydropantoate + NADH + H(+)</text>
        <dbReference type="Rhea" id="RHEA:61292"/>
        <dbReference type="ChEBI" id="CHEBI:11561"/>
        <dbReference type="ChEBI" id="CHEBI:15378"/>
        <dbReference type="ChEBI" id="CHEBI:15980"/>
        <dbReference type="ChEBI" id="CHEBI:57540"/>
        <dbReference type="ChEBI" id="CHEBI:57945"/>
    </reaction>
    <physiologicalReaction direction="right-to-left" evidence="8">
        <dbReference type="Rhea" id="RHEA:61294"/>
    </physiologicalReaction>
</comment>
<evidence type="ECO:0000259" key="10">
    <source>
        <dbReference type="Pfam" id="PF02558"/>
    </source>
</evidence>
<proteinExistence type="inferred from homology"/>
<dbReference type="PANTHER" id="PTHR43765:SF2">
    <property type="entry name" value="2-DEHYDROPANTOATE 2-REDUCTASE"/>
    <property type="match status" value="1"/>
</dbReference>
<dbReference type="UniPathway" id="UPA00241"/>
<evidence type="ECO:0000256" key="8">
    <source>
        <dbReference type="ARBA" id="ARBA00048196"/>
    </source>
</evidence>
<keyword evidence="4 9" id="KW-0521">NADP</keyword>
<dbReference type="GO" id="GO:0008677">
    <property type="term" value="F:2-dehydropantoate 2-reductase activity"/>
    <property type="evidence" value="ECO:0007669"/>
    <property type="project" value="UniProtKB-EC"/>
</dbReference>
<dbReference type="Gene3D" id="3.40.50.720">
    <property type="entry name" value="NAD(P)-binding Rossmann-like Domain"/>
    <property type="match status" value="1"/>
</dbReference>
<dbReference type="InterPro" id="IPR013752">
    <property type="entry name" value="KPA_reductase"/>
</dbReference>
<keyword evidence="9" id="KW-0173">Coenzyme A biosynthesis</keyword>
<comment type="caution">
    <text evidence="12">The sequence shown here is derived from an EMBL/GenBank/DDBJ whole genome shotgun (WGS) entry which is preliminary data.</text>
</comment>
<dbReference type="InterPro" id="IPR013332">
    <property type="entry name" value="KPR_N"/>
</dbReference>
<evidence type="ECO:0000256" key="5">
    <source>
        <dbReference type="ARBA" id="ARBA00023002"/>
    </source>
</evidence>
<comment type="pathway">
    <text evidence="1 9">Cofactor biosynthesis; coenzyme A biosynthesis.</text>
</comment>
<feature type="domain" description="Ketopantoate reductase N-terminal" evidence="10">
    <location>
        <begin position="3"/>
        <end position="153"/>
    </location>
</feature>
<name>A0A7J3XYD8_9CREN</name>
<evidence type="ECO:0000256" key="1">
    <source>
        <dbReference type="ARBA" id="ARBA00004724"/>
    </source>
</evidence>
<dbReference type="NCBIfam" id="TIGR00745">
    <property type="entry name" value="apbA_panE"/>
    <property type="match status" value="1"/>
</dbReference>
<comment type="catalytic activity">
    <reaction evidence="7">
        <text>(R)-pantoate + NADP(+) = 2-dehydropantoate + NADPH + H(+)</text>
        <dbReference type="Rhea" id="RHEA:16233"/>
        <dbReference type="ChEBI" id="CHEBI:11561"/>
        <dbReference type="ChEBI" id="CHEBI:15378"/>
        <dbReference type="ChEBI" id="CHEBI:15980"/>
        <dbReference type="ChEBI" id="CHEBI:57783"/>
        <dbReference type="ChEBI" id="CHEBI:58349"/>
        <dbReference type="EC" id="1.1.1.169"/>
    </reaction>
    <physiologicalReaction direction="right-to-left" evidence="7">
        <dbReference type="Rhea" id="RHEA:16235"/>
    </physiologicalReaction>
</comment>
<dbReference type="InterPro" id="IPR013328">
    <property type="entry name" value="6PGD_dom2"/>
</dbReference>
<gene>
    <name evidence="12" type="ORF">ENM60_02250</name>
</gene>
<evidence type="ECO:0000256" key="7">
    <source>
        <dbReference type="ARBA" id="ARBA00047506"/>
    </source>
</evidence>
<dbReference type="InterPro" id="IPR036291">
    <property type="entry name" value="NAD(P)-bd_dom_sf"/>
</dbReference>
<dbReference type="GO" id="GO:0005737">
    <property type="term" value="C:cytoplasm"/>
    <property type="evidence" value="ECO:0007669"/>
    <property type="project" value="TreeGrafter"/>
</dbReference>
<sequence>MDYCIIGGGAVGGILAYYLHKGGFGGRIGVFYRRNDSIKAVEEAGGIIVEAGGDPYLVPVTPLHYTTLNVSCEFVVNAVKAVDVPSTLGLMKSLSRNSRVVVMVQNGFGSLELAEEEMPDGCVAAGVVYFGGERVRENYVKHAGGSSIILGSRRGLCQGLVDLASALRRGGCDARVVSNIDFYRWLKLALNSVVNPLTAIAMARNRVVLLEEAQPLVDLILDEVVEAAGIHGFNLDKRQLVKHVLNSVRSTGENYSSMAQDLARGRRTEVDYINGFIARTLESAGRGLTVNKIITLIIHLIEGWREHEGHS</sequence>
<dbReference type="InterPro" id="IPR003710">
    <property type="entry name" value="ApbA"/>
</dbReference>